<sequence>MPVPGPNRRLSVGRTDAATTRRIYLRPQWSGDAWIDVDAAGTVTATSGDWGVPVLQPGVRLLGFNFPEDWGIPEQPGISFDEFSKGYRVSGRHPIFHDGREAFSIDYVVVETYSYGPIEFSAGALSYWIGKTIYARLVDEIRGSEREPIAGRLTGVVERVDKHSLVLHFEGGLTLEVGGATVTKLLIAVAPDLRPEELFRSTL</sequence>
<dbReference type="RefSeq" id="WP_120791084.1">
    <property type="nucleotide sequence ID" value="NZ_CP032625.1"/>
</dbReference>
<dbReference type="AlphaFoldDB" id="A0A387BWR2"/>
<organism evidence="1 2">
    <name type="scientific">Gryllotalpicola protaetiae</name>
    <dbReference type="NCBI Taxonomy" id="2419771"/>
    <lineage>
        <taxon>Bacteria</taxon>
        <taxon>Bacillati</taxon>
        <taxon>Actinomycetota</taxon>
        <taxon>Actinomycetes</taxon>
        <taxon>Micrococcales</taxon>
        <taxon>Microbacteriaceae</taxon>
        <taxon>Gryllotalpicola</taxon>
    </lineage>
</organism>
<protein>
    <submittedName>
        <fullName evidence="1">Uncharacterized protein</fullName>
    </submittedName>
</protein>
<evidence type="ECO:0000313" key="2">
    <source>
        <dbReference type="Proteomes" id="UP000275069"/>
    </source>
</evidence>
<dbReference type="KEGG" id="gry:D7I44_17925"/>
<dbReference type="Proteomes" id="UP000275069">
    <property type="component" value="Plasmid unnamed1"/>
</dbReference>
<accession>A0A387BWR2</accession>
<keyword evidence="2" id="KW-1185">Reference proteome</keyword>
<name>A0A387BWR2_9MICO</name>
<dbReference type="EMBL" id="CP032625">
    <property type="protein sequence ID" value="AYG05556.1"/>
    <property type="molecule type" value="Genomic_DNA"/>
</dbReference>
<proteinExistence type="predicted"/>
<keyword evidence="1" id="KW-0614">Plasmid</keyword>
<reference evidence="1 2" key="1">
    <citation type="submission" date="2018-09" db="EMBL/GenBank/DDBJ databases">
        <title>Genome sequencing of strain 2DFW10M-5.</title>
        <authorList>
            <person name="Heo J."/>
            <person name="Kim S.-J."/>
            <person name="Kwon S.-W."/>
        </authorList>
    </citation>
    <scope>NUCLEOTIDE SEQUENCE [LARGE SCALE GENOMIC DNA]</scope>
    <source>
        <strain evidence="1 2">2DFW10M-5</strain>
        <plasmid evidence="1 2">unnamed1</plasmid>
    </source>
</reference>
<geneLocation type="plasmid" evidence="1 2">
    <name>unnamed1</name>
</geneLocation>
<gene>
    <name evidence="1" type="ORF">D7I44_17925</name>
</gene>
<evidence type="ECO:0000313" key="1">
    <source>
        <dbReference type="EMBL" id="AYG05556.1"/>
    </source>
</evidence>